<reference evidence="1 2" key="1">
    <citation type="journal article" date="2014" name="Am. J. Bot.">
        <title>Genome assembly and annotation for red clover (Trifolium pratense; Fabaceae).</title>
        <authorList>
            <person name="Istvanek J."/>
            <person name="Jaros M."/>
            <person name="Krenek A."/>
            <person name="Repkova J."/>
        </authorList>
    </citation>
    <scope>NUCLEOTIDE SEQUENCE [LARGE SCALE GENOMIC DNA]</scope>
    <source>
        <strain evidence="2">cv. Tatra</strain>
        <tissue evidence="1">Young leaves</tissue>
    </source>
</reference>
<reference evidence="1 2" key="2">
    <citation type="journal article" date="2017" name="Front. Plant Sci.">
        <title>Gene Classification and Mining of Molecular Markers Useful in Red Clover (Trifolium pratense) Breeding.</title>
        <authorList>
            <person name="Istvanek J."/>
            <person name="Dluhosova J."/>
            <person name="Dluhos P."/>
            <person name="Patkova L."/>
            <person name="Nedelnik J."/>
            <person name="Repkova J."/>
        </authorList>
    </citation>
    <scope>NUCLEOTIDE SEQUENCE [LARGE SCALE GENOMIC DNA]</scope>
    <source>
        <strain evidence="2">cv. Tatra</strain>
        <tissue evidence="1">Young leaves</tissue>
    </source>
</reference>
<protein>
    <submittedName>
        <fullName evidence="1">Uncharacterized protein</fullName>
    </submittedName>
</protein>
<dbReference type="Proteomes" id="UP000236291">
    <property type="component" value="Unassembled WGS sequence"/>
</dbReference>
<organism evidence="1 2">
    <name type="scientific">Trifolium pratense</name>
    <name type="common">Red clover</name>
    <dbReference type="NCBI Taxonomy" id="57577"/>
    <lineage>
        <taxon>Eukaryota</taxon>
        <taxon>Viridiplantae</taxon>
        <taxon>Streptophyta</taxon>
        <taxon>Embryophyta</taxon>
        <taxon>Tracheophyta</taxon>
        <taxon>Spermatophyta</taxon>
        <taxon>Magnoliopsida</taxon>
        <taxon>eudicotyledons</taxon>
        <taxon>Gunneridae</taxon>
        <taxon>Pentapetalae</taxon>
        <taxon>rosids</taxon>
        <taxon>fabids</taxon>
        <taxon>Fabales</taxon>
        <taxon>Fabaceae</taxon>
        <taxon>Papilionoideae</taxon>
        <taxon>50 kb inversion clade</taxon>
        <taxon>NPAAA clade</taxon>
        <taxon>Hologalegina</taxon>
        <taxon>IRL clade</taxon>
        <taxon>Trifolieae</taxon>
        <taxon>Trifolium</taxon>
    </lineage>
</organism>
<name>A0A2K3LNI1_TRIPR</name>
<dbReference type="EMBL" id="ASHM01037213">
    <property type="protein sequence ID" value="PNX80077.1"/>
    <property type="molecule type" value="Genomic_DNA"/>
</dbReference>
<dbReference type="AlphaFoldDB" id="A0A2K3LNI1"/>
<evidence type="ECO:0000313" key="2">
    <source>
        <dbReference type="Proteomes" id="UP000236291"/>
    </source>
</evidence>
<proteinExistence type="predicted"/>
<evidence type="ECO:0000313" key="1">
    <source>
        <dbReference type="EMBL" id="PNX80077.1"/>
    </source>
</evidence>
<sequence length="55" mass="6330">MVMDRCSSTNVGSEMSVFHCLLTDLKRIRDLIVRSDRTWTIRSSERNTSAILKSL</sequence>
<accession>A0A2K3LNI1</accession>
<gene>
    <name evidence="1" type="ORF">L195_g036072</name>
</gene>
<comment type="caution">
    <text evidence="1">The sequence shown here is derived from an EMBL/GenBank/DDBJ whole genome shotgun (WGS) entry which is preliminary data.</text>
</comment>